<reference evidence="3" key="1">
    <citation type="submission" date="2021-01" db="EMBL/GenBank/DDBJ databases">
        <title>Marivirga aurantiaca sp. nov., isolated from intertidal surface sediments.</title>
        <authorList>
            <person name="Zhang M."/>
        </authorList>
    </citation>
    <scope>NUCLEOTIDE SEQUENCE</scope>
    <source>
        <strain evidence="3">S37H4</strain>
    </source>
</reference>
<protein>
    <submittedName>
        <fullName evidence="3">Uncharacterized protein</fullName>
    </submittedName>
</protein>
<dbReference type="EMBL" id="JAEQBW010000012">
    <property type="protein sequence ID" value="MBK6266943.1"/>
    <property type="molecule type" value="Genomic_DNA"/>
</dbReference>
<organism evidence="3 4">
    <name type="scientific">Marivirga aurantiaca</name>
    <dbReference type="NCBI Taxonomy" id="2802615"/>
    <lineage>
        <taxon>Bacteria</taxon>
        <taxon>Pseudomonadati</taxon>
        <taxon>Bacteroidota</taxon>
        <taxon>Cytophagia</taxon>
        <taxon>Cytophagales</taxon>
        <taxon>Marivirgaceae</taxon>
        <taxon>Marivirga</taxon>
    </lineage>
</organism>
<dbReference type="RefSeq" id="WP_201432625.1">
    <property type="nucleotide sequence ID" value="NZ_JAEQBW010000012.1"/>
</dbReference>
<comment type="caution">
    <text evidence="3">The sequence shown here is derived from an EMBL/GenBank/DDBJ whole genome shotgun (WGS) entry which is preliminary data.</text>
</comment>
<feature type="chain" id="PRO_5036767323" evidence="2">
    <location>
        <begin position="24"/>
        <end position="119"/>
    </location>
</feature>
<name>A0A934X0Z4_9BACT</name>
<keyword evidence="2" id="KW-0732">Signal</keyword>
<gene>
    <name evidence="3" type="ORF">JKA74_18005</name>
</gene>
<evidence type="ECO:0000256" key="1">
    <source>
        <dbReference type="SAM" id="MobiDB-lite"/>
    </source>
</evidence>
<sequence>MLKVKSILALLFSLLVLSTGVGAALYQHFHENNLQEVEKNDEVVVYENQLKYDKKPLSVSKEDVETIDEKEKTSQVQAEKKEKSESHSVLKTSSSFVTLFYVLVSYLFSGPFDSQTFSY</sequence>
<evidence type="ECO:0000313" key="3">
    <source>
        <dbReference type="EMBL" id="MBK6266943.1"/>
    </source>
</evidence>
<evidence type="ECO:0000313" key="4">
    <source>
        <dbReference type="Proteomes" id="UP000611723"/>
    </source>
</evidence>
<dbReference type="Proteomes" id="UP000611723">
    <property type="component" value="Unassembled WGS sequence"/>
</dbReference>
<evidence type="ECO:0000256" key="2">
    <source>
        <dbReference type="SAM" id="SignalP"/>
    </source>
</evidence>
<dbReference type="AlphaFoldDB" id="A0A934X0Z4"/>
<proteinExistence type="predicted"/>
<keyword evidence="4" id="KW-1185">Reference proteome</keyword>
<accession>A0A934X0Z4</accession>
<feature type="region of interest" description="Disordered" evidence="1">
    <location>
        <begin position="63"/>
        <end position="88"/>
    </location>
</feature>
<feature type="signal peptide" evidence="2">
    <location>
        <begin position="1"/>
        <end position="23"/>
    </location>
</feature>